<keyword evidence="1" id="KW-0175">Coiled coil</keyword>
<evidence type="ECO:0000256" key="1">
    <source>
        <dbReference type="SAM" id="Coils"/>
    </source>
</evidence>
<dbReference type="Proteomes" id="UP001281761">
    <property type="component" value="Unassembled WGS sequence"/>
</dbReference>
<dbReference type="Gene3D" id="2.60.40.150">
    <property type="entry name" value="C2 domain"/>
    <property type="match status" value="1"/>
</dbReference>
<feature type="coiled-coil region" evidence="1">
    <location>
        <begin position="315"/>
        <end position="349"/>
    </location>
</feature>
<gene>
    <name evidence="3" type="ORF">BLNAU_2856</name>
</gene>
<reference evidence="3 4" key="1">
    <citation type="journal article" date="2022" name="bioRxiv">
        <title>Genomics of Preaxostyla Flagellates Illuminates Evolutionary Transitions and the Path Towards Mitochondrial Loss.</title>
        <authorList>
            <person name="Novak L.V.F."/>
            <person name="Treitli S.C."/>
            <person name="Pyrih J."/>
            <person name="Halakuc P."/>
            <person name="Pipaliya S.V."/>
            <person name="Vacek V."/>
            <person name="Brzon O."/>
            <person name="Soukal P."/>
            <person name="Eme L."/>
            <person name="Dacks J.B."/>
            <person name="Karnkowska A."/>
            <person name="Elias M."/>
            <person name="Hampl V."/>
        </authorList>
    </citation>
    <scope>NUCLEOTIDE SEQUENCE [LARGE SCALE GENOMIC DNA]</scope>
    <source>
        <strain evidence="3">NAU3</strain>
        <tissue evidence="3">Gut</tissue>
    </source>
</reference>
<dbReference type="EMBL" id="JARBJD010000012">
    <property type="protein sequence ID" value="KAK2962196.1"/>
    <property type="molecule type" value="Genomic_DNA"/>
</dbReference>
<dbReference type="Pfam" id="PF11618">
    <property type="entry name" value="C2-C2_1"/>
    <property type="match status" value="1"/>
</dbReference>
<protein>
    <recommendedName>
        <fullName evidence="2">RPGR-interacting protein 1 first C2 domain-containing protein</fullName>
    </recommendedName>
</protein>
<evidence type="ECO:0000313" key="4">
    <source>
        <dbReference type="Proteomes" id="UP001281761"/>
    </source>
</evidence>
<keyword evidence="4" id="KW-1185">Reference proteome</keyword>
<dbReference type="InterPro" id="IPR021656">
    <property type="entry name" value="C2-C2_1"/>
</dbReference>
<organism evidence="3 4">
    <name type="scientific">Blattamonas nauphoetae</name>
    <dbReference type="NCBI Taxonomy" id="2049346"/>
    <lineage>
        <taxon>Eukaryota</taxon>
        <taxon>Metamonada</taxon>
        <taxon>Preaxostyla</taxon>
        <taxon>Oxymonadida</taxon>
        <taxon>Blattamonas</taxon>
    </lineage>
</organism>
<feature type="coiled-coil region" evidence="1">
    <location>
        <begin position="102"/>
        <end position="265"/>
    </location>
</feature>
<sequence>MGSTSNTHHQQGSPIRYALQDPYAYGDATMDEYVRQQNLMRRARKSQSPPAQLPFDQLAQIGNTINQMEQAAHVDNELQLSMYAQQLQERQQMISGTQAQINEQAQRDIQAFEQDLDKKMNEAMEIKKSIDGLHAAMHRKTEEQKKQNHEKQELEQELNRLKRQVQNKEGKFKNAQDTLRDRKETAEKVKQLLSSLENTRGDQPDDFSSRSPDMGELANLQAEEAKLRRTVNTSEKKLEKYKDLLQSVNEENEGQQAALQKKQAELDSLSRFQNLVEGIPTRTIDKAIIVFQKWKEMGKDGTLPDPKKKERNARLLREEIEKNKILTKIQQLEDENATTVKESQLLKSRILDHCMFEDHPQEDDHGLRSDENMLSITLQSCELNTAFFSQLPVTFVLTDFFLFDSEKGRTETGYSPEYNTVIKYQIPQWSVASNALESFPLYFELYSLTDGYPQVVGEGELQINELVGNNDRFESQVTLYSILQPKESDEEESDSQITHDSSNDIIGTMTVSAQLYTPYR</sequence>
<accession>A0ABQ9YEZ0</accession>
<evidence type="ECO:0000259" key="2">
    <source>
        <dbReference type="Pfam" id="PF11618"/>
    </source>
</evidence>
<dbReference type="SUPFAM" id="SSF49562">
    <property type="entry name" value="C2 domain (Calcium/lipid-binding domain, CaLB)"/>
    <property type="match status" value="1"/>
</dbReference>
<comment type="caution">
    <text evidence="3">The sequence shown here is derived from an EMBL/GenBank/DDBJ whole genome shotgun (WGS) entry which is preliminary data.</text>
</comment>
<dbReference type="InterPro" id="IPR035892">
    <property type="entry name" value="C2_domain_sf"/>
</dbReference>
<evidence type="ECO:0000313" key="3">
    <source>
        <dbReference type="EMBL" id="KAK2962196.1"/>
    </source>
</evidence>
<name>A0ABQ9YEZ0_9EUKA</name>
<proteinExistence type="predicted"/>
<feature type="domain" description="RPGR-interacting protein 1 first C2" evidence="2">
    <location>
        <begin position="367"/>
        <end position="482"/>
    </location>
</feature>